<name>A0ABR3QBS8_9TREE</name>
<gene>
    <name evidence="3" type="ORF">Q8F55_003099</name>
</gene>
<feature type="compositionally biased region" description="Polar residues" evidence="1">
    <location>
        <begin position="63"/>
        <end position="83"/>
    </location>
</feature>
<evidence type="ECO:0008006" key="5">
    <source>
        <dbReference type="Google" id="ProtNLM"/>
    </source>
</evidence>
<keyword evidence="2" id="KW-0812">Transmembrane</keyword>
<feature type="transmembrane region" description="Helical" evidence="2">
    <location>
        <begin position="429"/>
        <end position="448"/>
    </location>
</feature>
<feature type="transmembrane region" description="Helical" evidence="2">
    <location>
        <begin position="175"/>
        <end position="194"/>
    </location>
</feature>
<evidence type="ECO:0000313" key="4">
    <source>
        <dbReference type="Proteomes" id="UP001565368"/>
    </source>
</evidence>
<feature type="transmembrane region" description="Helical" evidence="2">
    <location>
        <begin position="574"/>
        <end position="594"/>
    </location>
</feature>
<feature type="region of interest" description="Disordered" evidence="1">
    <location>
        <begin position="1"/>
        <end position="114"/>
    </location>
</feature>
<reference evidence="3 4" key="1">
    <citation type="submission" date="2023-08" db="EMBL/GenBank/DDBJ databases">
        <title>Annotated Genome Sequence of Vanrija albida AlHP1.</title>
        <authorList>
            <person name="Herzog R."/>
        </authorList>
    </citation>
    <scope>NUCLEOTIDE SEQUENCE [LARGE SCALE GENOMIC DNA]</scope>
    <source>
        <strain evidence="3 4">AlHP1</strain>
    </source>
</reference>
<protein>
    <recommendedName>
        <fullName evidence="5">Transmembrane protein</fullName>
    </recommendedName>
</protein>
<feature type="region of interest" description="Disordered" evidence="1">
    <location>
        <begin position="691"/>
        <end position="737"/>
    </location>
</feature>
<comment type="caution">
    <text evidence="3">The sequence shown here is derived from an EMBL/GenBank/DDBJ whole genome shotgun (WGS) entry which is preliminary data.</text>
</comment>
<evidence type="ECO:0000256" key="1">
    <source>
        <dbReference type="SAM" id="MobiDB-lite"/>
    </source>
</evidence>
<keyword evidence="4" id="KW-1185">Reference proteome</keyword>
<dbReference type="EMBL" id="JBBXJM010000002">
    <property type="protein sequence ID" value="KAL1412100.1"/>
    <property type="molecule type" value="Genomic_DNA"/>
</dbReference>
<keyword evidence="2" id="KW-1133">Transmembrane helix</keyword>
<feature type="transmembrane region" description="Helical" evidence="2">
    <location>
        <begin position="606"/>
        <end position="627"/>
    </location>
</feature>
<feature type="transmembrane region" description="Helical" evidence="2">
    <location>
        <begin position="314"/>
        <end position="340"/>
    </location>
</feature>
<dbReference type="Proteomes" id="UP001565368">
    <property type="component" value="Unassembled WGS sequence"/>
</dbReference>
<feature type="compositionally biased region" description="Acidic residues" evidence="1">
    <location>
        <begin position="87"/>
        <end position="109"/>
    </location>
</feature>
<feature type="compositionally biased region" description="Basic and acidic residues" evidence="1">
    <location>
        <begin position="716"/>
        <end position="737"/>
    </location>
</feature>
<dbReference type="PANTHER" id="PTHR42101">
    <property type="entry name" value="CHROMOSOME 16, WHOLE GENOME SHOTGUN SEQUENCE"/>
    <property type="match status" value="1"/>
</dbReference>
<feature type="compositionally biased region" description="Basic and acidic residues" evidence="1">
    <location>
        <begin position="1"/>
        <end position="15"/>
    </location>
</feature>
<dbReference type="PANTHER" id="PTHR42101:SF1">
    <property type="entry name" value="LOW TEMPERATURE REQUIREMENT A"/>
    <property type="match status" value="1"/>
</dbReference>
<evidence type="ECO:0000256" key="2">
    <source>
        <dbReference type="SAM" id="Phobius"/>
    </source>
</evidence>
<organism evidence="3 4">
    <name type="scientific">Vanrija albida</name>
    <dbReference type="NCBI Taxonomy" id="181172"/>
    <lineage>
        <taxon>Eukaryota</taxon>
        <taxon>Fungi</taxon>
        <taxon>Dikarya</taxon>
        <taxon>Basidiomycota</taxon>
        <taxon>Agaricomycotina</taxon>
        <taxon>Tremellomycetes</taxon>
        <taxon>Trichosporonales</taxon>
        <taxon>Trichosporonaceae</taxon>
        <taxon>Vanrija</taxon>
    </lineage>
</organism>
<feature type="transmembrane region" description="Helical" evidence="2">
    <location>
        <begin position="661"/>
        <end position="684"/>
    </location>
</feature>
<feature type="transmembrane region" description="Helical" evidence="2">
    <location>
        <begin position="286"/>
        <end position="308"/>
    </location>
</feature>
<feature type="transmembrane region" description="Helical" evidence="2">
    <location>
        <begin position="352"/>
        <end position="373"/>
    </location>
</feature>
<feature type="transmembrane region" description="Helical" evidence="2">
    <location>
        <begin position="250"/>
        <end position="274"/>
    </location>
</feature>
<feature type="compositionally biased region" description="Basic and acidic residues" evidence="1">
    <location>
        <begin position="691"/>
        <end position="708"/>
    </location>
</feature>
<dbReference type="GeneID" id="95984142"/>
<evidence type="ECO:0000313" key="3">
    <source>
        <dbReference type="EMBL" id="KAL1412100.1"/>
    </source>
</evidence>
<feature type="transmembrane region" description="Helical" evidence="2">
    <location>
        <begin position="385"/>
        <end position="408"/>
    </location>
</feature>
<sequence length="737" mass="80770">MVDKRSSAQQRDDAASAHSAASTRSPDRQRQHRPSSASSHTAAHDDESERDRAKEKKKERRGSNASNGSVETQNSEDGNSAPASVTAEEEEEEMEDCVYNQDSDDEIEDQPLRRRKKYCRQPLVKRPAEEGDGPWLHNSDKSTKYLGLLYNLSVGAALASFSGSGIKAPGEIPDYLAYFILISTMWVMQLHYALRFEANDDLHRVVKAGQILLYVYVGATSGGWDLSVLASDRGPSIEDEVGHDEAARSFLSVAITVAVHRGLMAIQYLIVSYLGKKAKRCVSSPIISSVVSALSCGLGIAAAAIPAYTRGQGIAKIVLLFTGTFVELVAFGTQIVYAILVPASGSALASEYGSLTLIILGAGFTNLATSFQTALGGLAESSSTYALVFLCIGIMYTIWVFLFAHFAVDDAVDSKGIWAWEVIHIPLHFVMLLLLFCLANVVVTNSFIHGLRETALSLLGVFDKMFQEMPVPPDVRRALTYSLTKLDLQDEFEVQYQMLAAANVTDVGRSTVLTYQYFARVLREASLSSDVALSSATNGHLDDILELNPINATASDDAVRKMAESALEGVFSDALASTLWLFPAAGLVLIFCAFRSMLRYQFAGLAEVLLHYVLVVVGIGLALLGLLDRGSKTVTLNVDVDGDSLEPVYHNALYRLVDSRLALVVIFVVYTILTLKTPIIMYFVARHKRKKEDDEKLTQAKDGRECIGHEGASSCEKPEERREEQRTEKRSERSKDK</sequence>
<accession>A0ABR3QBS8</accession>
<proteinExistence type="predicted"/>
<feature type="compositionally biased region" description="Basic and acidic residues" evidence="1">
    <location>
        <begin position="42"/>
        <end position="56"/>
    </location>
</feature>
<feature type="transmembrane region" description="Helical" evidence="2">
    <location>
        <begin position="145"/>
        <end position="163"/>
    </location>
</feature>
<dbReference type="RefSeq" id="XP_069212044.1">
    <property type="nucleotide sequence ID" value="XM_069351658.1"/>
</dbReference>
<keyword evidence="2" id="KW-0472">Membrane</keyword>